<feature type="signal peptide" evidence="1">
    <location>
        <begin position="1"/>
        <end position="26"/>
    </location>
</feature>
<evidence type="ECO:0000313" key="2">
    <source>
        <dbReference type="EMBL" id="OHF01692.1"/>
    </source>
</evidence>
<protein>
    <recommendedName>
        <fullName evidence="4">F-box domain-containing protein</fullName>
    </recommendedName>
</protein>
<accession>A0A1G4BJS8</accession>
<dbReference type="Proteomes" id="UP000176998">
    <property type="component" value="Unassembled WGS sequence"/>
</dbReference>
<feature type="chain" id="PRO_5009602965" description="F-box domain-containing protein" evidence="1">
    <location>
        <begin position="27"/>
        <end position="474"/>
    </location>
</feature>
<dbReference type="EMBL" id="MJBS01000017">
    <property type="protein sequence ID" value="OHF01692.1"/>
    <property type="molecule type" value="Genomic_DNA"/>
</dbReference>
<gene>
    <name evidence="2" type="ORF">CORC01_02883</name>
</gene>
<dbReference type="STRING" id="1209926.A0A1G4BJS8"/>
<dbReference type="RefSeq" id="XP_022478834.1">
    <property type="nucleotide sequence ID" value="XM_022614533.1"/>
</dbReference>
<dbReference type="AlphaFoldDB" id="A0A1G4BJS8"/>
<evidence type="ECO:0008006" key="4">
    <source>
        <dbReference type="Google" id="ProtNLM"/>
    </source>
</evidence>
<evidence type="ECO:0000256" key="1">
    <source>
        <dbReference type="SAM" id="SignalP"/>
    </source>
</evidence>
<organism evidence="2 3">
    <name type="scientific">Colletotrichum orchidophilum</name>
    <dbReference type="NCBI Taxonomy" id="1209926"/>
    <lineage>
        <taxon>Eukaryota</taxon>
        <taxon>Fungi</taxon>
        <taxon>Dikarya</taxon>
        <taxon>Ascomycota</taxon>
        <taxon>Pezizomycotina</taxon>
        <taxon>Sordariomycetes</taxon>
        <taxon>Hypocreomycetidae</taxon>
        <taxon>Glomerellales</taxon>
        <taxon>Glomerellaceae</taxon>
        <taxon>Colletotrichum</taxon>
    </lineage>
</organism>
<keyword evidence="3" id="KW-1185">Reference proteome</keyword>
<sequence length="474" mass="54061">MGTSCFIKGIPLHILAEILSWLDTLADICPVIQSHRIFWEAFRIGTHAIARNIVARQIPPNMLPFAAALIESKQIYIGSQATVKNVLLRLEARIHDDAANDGAFFGRLTLLECASLSRDLSATVILKDDCIWESLAAFTSMFQIEHQANISEQEHYRLNRAFLRYQLMCNLFCVASKAGGPREGQENSQRFFATFSPWVNEQLMCVYVYLERKITDALDDVAMNDVEWGSSSVDWSEDGSESSRIQWHLSRGLPFMLSLLRAKLFHKRRELLPFHLGKLRREDTEPFYNLMLMLPRDGMSDILSPESPGDTLRSCSFANIRALSRPSDGTHESGFSTPHKLWAAAHGHQSVCNISIDAQSLRNHWDCIYLMWDVEEEDRHTLEDKSDNVLYMKPSFHRAHESYAVDDVIRSEKQRSYIWLAGGRGYWPFLAKDFSGVSGLSENQKENLLARFKSEEEMGVDHAWGQQVTITEGH</sequence>
<comment type="caution">
    <text evidence="2">The sequence shown here is derived from an EMBL/GenBank/DDBJ whole genome shotgun (WGS) entry which is preliminary data.</text>
</comment>
<keyword evidence="1" id="KW-0732">Signal</keyword>
<dbReference type="OrthoDB" id="5427059at2759"/>
<proteinExistence type="predicted"/>
<reference evidence="2 3" key="1">
    <citation type="submission" date="2016-09" db="EMBL/GenBank/DDBJ databases">
        <authorList>
            <person name="Capua I."/>
            <person name="De Benedictis P."/>
            <person name="Joannis T."/>
            <person name="Lombin L.H."/>
            <person name="Cattoli G."/>
        </authorList>
    </citation>
    <scope>NUCLEOTIDE SEQUENCE [LARGE SCALE GENOMIC DNA]</scope>
    <source>
        <strain evidence="2 3">IMI 309357</strain>
    </source>
</reference>
<evidence type="ECO:0000313" key="3">
    <source>
        <dbReference type="Proteomes" id="UP000176998"/>
    </source>
</evidence>
<dbReference type="GeneID" id="34556043"/>
<name>A0A1G4BJS8_9PEZI</name>